<sequence length="249" mass="27086">YEELLEVVTLAVAKLNIDWPAEKQAEPQRSKLDKRFRHNRTPPSHRSLPFFHNLHNEISRLWVRPFSARLFVPAAVIEQCPGGIVSKGSSLTFQAAAYNIWAGGLGACLHTMAVLQAYQADLLKELDNSDKIKRDDITELRRAADLSLRATKETACAIGRSMAAMVAAERHLWLTLSDIRRKTGSSSLMPRLHLLACSATPSIRVAVPSGDQLANPASVPGRSGLRQACTSVSSARKRSGAGELATPAG</sequence>
<gene>
    <name evidence="1" type="ORF">M9458_041724</name>
</gene>
<accession>A0ABD0NKE8</accession>
<proteinExistence type="predicted"/>
<dbReference type="Proteomes" id="UP001529510">
    <property type="component" value="Unassembled WGS sequence"/>
</dbReference>
<name>A0ABD0NKE8_CIRMR</name>
<evidence type="ECO:0000313" key="1">
    <source>
        <dbReference type="EMBL" id="KAL0162328.1"/>
    </source>
</evidence>
<organism evidence="1 2">
    <name type="scientific">Cirrhinus mrigala</name>
    <name type="common">Mrigala</name>
    <dbReference type="NCBI Taxonomy" id="683832"/>
    <lineage>
        <taxon>Eukaryota</taxon>
        <taxon>Metazoa</taxon>
        <taxon>Chordata</taxon>
        <taxon>Craniata</taxon>
        <taxon>Vertebrata</taxon>
        <taxon>Euteleostomi</taxon>
        <taxon>Actinopterygii</taxon>
        <taxon>Neopterygii</taxon>
        <taxon>Teleostei</taxon>
        <taxon>Ostariophysi</taxon>
        <taxon>Cypriniformes</taxon>
        <taxon>Cyprinidae</taxon>
        <taxon>Labeoninae</taxon>
        <taxon>Labeonini</taxon>
        <taxon>Cirrhinus</taxon>
    </lineage>
</organism>
<dbReference type="Gene3D" id="1.10.287.3160">
    <property type="match status" value="1"/>
</dbReference>
<evidence type="ECO:0000313" key="2">
    <source>
        <dbReference type="Proteomes" id="UP001529510"/>
    </source>
</evidence>
<dbReference type="EMBL" id="JAMKFB020000021">
    <property type="protein sequence ID" value="KAL0162328.1"/>
    <property type="molecule type" value="Genomic_DNA"/>
</dbReference>
<feature type="non-terminal residue" evidence="1">
    <location>
        <position position="1"/>
    </location>
</feature>
<reference evidence="1 2" key="1">
    <citation type="submission" date="2024-05" db="EMBL/GenBank/DDBJ databases">
        <title>Genome sequencing and assembly of Indian major carp, Cirrhinus mrigala (Hamilton, 1822).</title>
        <authorList>
            <person name="Mohindra V."/>
            <person name="Chowdhury L.M."/>
            <person name="Lal K."/>
            <person name="Jena J.K."/>
        </authorList>
    </citation>
    <scope>NUCLEOTIDE SEQUENCE [LARGE SCALE GENOMIC DNA]</scope>
    <source>
        <strain evidence="1">CM1030</strain>
        <tissue evidence="1">Blood</tissue>
    </source>
</reference>
<protein>
    <submittedName>
        <fullName evidence="1">Uncharacterized protein</fullName>
    </submittedName>
</protein>
<feature type="non-terminal residue" evidence="1">
    <location>
        <position position="249"/>
    </location>
</feature>
<keyword evidence="2" id="KW-1185">Reference proteome</keyword>
<dbReference type="AlphaFoldDB" id="A0ABD0NKE8"/>
<comment type="caution">
    <text evidence="1">The sequence shown here is derived from an EMBL/GenBank/DDBJ whole genome shotgun (WGS) entry which is preliminary data.</text>
</comment>